<evidence type="ECO:0000313" key="2">
    <source>
        <dbReference type="EMBL" id="PJZ84659.1"/>
    </source>
</evidence>
<proteinExistence type="predicted"/>
<name>A0A2N0AK37_9LEPT</name>
<dbReference type="PANTHER" id="PTHR43377:SF1">
    <property type="entry name" value="BILIVERDIN REDUCTASE A"/>
    <property type="match status" value="1"/>
</dbReference>
<comment type="caution">
    <text evidence="2">The sequence shown here is derived from an EMBL/GenBank/DDBJ whole genome shotgun (WGS) entry which is preliminary data.</text>
</comment>
<keyword evidence="3" id="KW-1185">Reference proteome</keyword>
<evidence type="ECO:0000259" key="1">
    <source>
        <dbReference type="Pfam" id="PF01408"/>
    </source>
</evidence>
<evidence type="ECO:0000313" key="3">
    <source>
        <dbReference type="Proteomes" id="UP000232145"/>
    </source>
</evidence>
<sequence length="318" mass="35777">MKKWKIAIIGAGYMAMEHAKAFASLESVEIVGVYSRTKSRAEELASLYNSETFESIDSMYQKTKADVAVVTVTELSMPEICFQCFQYPWVCFLEKPVGINLSIAESIFAKANEMKVRAYVALNRRSYSSTRQAVKEITDDESPRLISILDQQDMVAAREMGQPEIVVNNYMYANSIHLIDYFTLFGRGDVISVDSVSPWNPEHPGNVVSVIRFSSGDVGVYQAVWDGPGPWVVTVSNRKVRLEMRPLEKLGIQRRGERRLTEVEPDIIDSEFKPGLRYQAEQILNLLEGKQFALATLESATKSMKLCASIYGLLNLES</sequence>
<protein>
    <recommendedName>
        <fullName evidence="1">Gfo/Idh/MocA-like oxidoreductase N-terminal domain-containing protein</fullName>
    </recommendedName>
</protein>
<dbReference type="InterPro" id="IPR036291">
    <property type="entry name" value="NAD(P)-bd_dom_sf"/>
</dbReference>
<dbReference type="GO" id="GO:0000166">
    <property type="term" value="F:nucleotide binding"/>
    <property type="evidence" value="ECO:0007669"/>
    <property type="project" value="InterPro"/>
</dbReference>
<dbReference type="Pfam" id="PF01408">
    <property type="entry name" value="GFO_IDH_MocA"/>
    <property type="match status" value="1"/>
</dbReference>
<dbReference type="OrthoDB" id="9793050at2"/>
<feature type="domain" description="Gfo/Idh/MocA-like oxidoreductase N-terminal" evidence="1">
    <location>
        <begin position="5"/>
        <end position="120"/>
    </location>
</feature>
<organism evidence="2 3">
    <name type="scientific">Leptospira harrisiae</name>
    <dbReference type="NCBI Taxonomy" id="2023189"/>
    <lineage>
        <taxon>Bacteria</taxon>
        <taxon>Pseudomonadati</taxon>
        <taxon>Spirochaetota</taxon>
        <taxon>Spirochaetia</taxon>
        <taxon>Leptospirales</taxon>
        <taxon>Leptospiraceae</taxon>
        <taxon>Leptospira</taxon>
    </lineage>
</organism>
<dbReference type="PANTHER" id="PTHR43377">
    <property type="entry name" value="BILIVERDIN REDUCTASE A"/>
    <property type="match status" value="1"/>
</dbReference>
<dbReference type="InterPro" id="IPR051450">
    <property type="entry name" value="Gfo/Idh/MocA_Oxidoreductases"/>
</dbReference>
<dbReference type="InterPro" id="IPR000683">
    <property type="entry name" value="Gfo/Idh/MocA-like_OxRdtase_N"/>
</dbReference>
<dbReference type="Gene3D" id="3.40.50.720">
    <property type="entry name" value="NAD(P)-binding Rossmann-like Domain"/>
    <property type="match status" value="1"/>
</dbReference>
<dbReference type="Proteomes" id="UP000232145">
    <property type="component" value="Unassembled WGS sequence"/>
</dbReference>
<dbReference type="RefSeq" id="WP_100744059.1">
    <property type="nucleotide sequence ID" value="NZ_NPDW01000002.1"/>
</dbReference>
<dbReference type="SUPFAM" id="SSF51735">
    <property type="entry name" value="NAD(P)-binding Rossmann-fold domains"/>
    <property type="match status" value="1"/>
</dbReference>
<dbReference type="EMBL" id="NPDX01000002">
    <property type="protein sequence ID" value="PJZ84659.1"/>
    <property type="molecule type" value="Genomic_DNA"/>
</dbReference>
<gene>
    <name evidence="2" type="ORF">CH364_11690</name>
</gene>
<dbReference type="Gene3D" id="3.30.360.10">
    <property type="entry name" value="Dihydrodipicolinate Reductase, domain 2"/>
    <property type="match status" value="1"/>
</dbReference>
<accession>A0A2N0AK37</accession>
<reference evidence="2 3" key="1">
    <citation type="submission" date="2017-07" db="EMBL/GenBank/DDBJ databases">
        <title>Leptospira spp. isolated from tropical soils.</title>
        <authorList>
            <person name="Thibeaux R."/>
            <person name="Iraola G."/>
            <person name="Ferres I."/>
            <person name="Bierque E."/>
            <person name="Girault D."/>
            <person name="Soupe-Gilbert M.-E."/>
            <person name="Picardeau M."/>
            <person name="Goarant C."/>
        </authorList>
    </citation>
    <scope>NUCLEOTIDE SEQUENCE [LARGE SCALE GENOMIC DNA]</scope>
    <source>
        <strain evidence="2 3">FH2-B-A1</strain>
    </source>
</reference>
<dbReference type="AlphaFoldDB" id="A0A2N0AK37"/>